<evidence type="ECO:0000313" key="5">
    <source>
        <dbReference type="Proteomes" id="UP000000564"/>
    </source>
</evidence>
<dbReference type="InterPro" id="IPR007921">
    <property type="entry name" value="CHAP_dom"/>
</dbReference>
<dbReference type="RefSeq" id="WP_011054094.1">
    <property type="nucleotide sequence ID" value="NC_004070.1"/>
</dbReference>
<proteinExistence type="predicted"/>
<dbReference type="GO" id="GO:0008745">
    <property type="term" value="F:N-acetylmuramoyl-L-alanine amidase activity"/>
    <property type="evidence" value="ECO:0007669"/>
    <property type="project" value="UniProtKB-EC"/>
</dbReference>
<dbReference type="EC" id="3.5.1.28" evidence="2"/>
<evidence type="ECO:0000259" key="3">
    <source>
        <dbReference type="PROSITE" id="PS50911"/>
    </source>
</evidence>
<dbReference type="PROSITE" id="PS50911">
    <property type="entry name" value="CHAP"/>
    <property type="match status" value="1"/>
</dbReference>
<feature type="domain" description="Peptidase C51" evidence="3">
    <location>
        <begin position="40"/>
        <end position="170"/>
    </location>
</feature>
<dbReference type="Gene3D" id="2.40.50.670">
    <property type="match status" value="1"/>
</dbReference>
<dbReference type="Pfam" id="PF08460">
    <property type="entry name" value="SH3_5"/>
    <property type="match status" value="1"/>
</dbReference>
<dbReference type="Gene3D" id="3.90.1720.10">
    <property type="entry name" value="endopeptidase domain like (from Nostoc punctiforme)"/>
    <property type="match status" value="1"/>
</dbReference>
<reference evidence="4 5" key="1">
    <citation type="journal article" date="2002" name="Proc. Natl. Acad. Sci. U.S.A.">
        <title>Genome sequence of a serotype M3 strain of group A Streptococcus: phage-encoded toxins, the high-virulence phenotype, and clone emergence.</title>
        <authorList>
            <person name="Beres S.B."/>
            <person name="Sylva G.L."/>
            <person name="Barbian K.D."/>
            <person name="Lei B."/>
            <person name="Hoff J.S."/>
            <person name="Mammarella N.D."/>
            <person name="Liu M.Y."/>
            <person name="Smoot J.C."/>
            <person name="Porcella S.F."/>
            <person name="Parkins L.D."/>
            <person name="Campbell D.S."/>
            <person name="Smith T.M."/>
            <person name="McCormick J.K."/>
            <person name="Leung D.Y."/>
            <person name="Schlievert P.M."/>
            <person name="Musser J.M."/>
        </authorList>
    </citation>
    <scope>NUCLEOTIDE SEQUENCE [LARGE SCALE GENOMIC DNA]</scope>
    <source>
        <strain evidence="5">ATCC BAA-595 / MGAS315</strain>
    </source>
</reference>
<dbReference type="InterPro" id="IPR038263">
    <property type="entry name" value="Lytic_exo_TRD_sf"/>
</dbReference>
<dbReference type="Proteomes" id="UP000000564">
    <property type="component" value="Chromosome"/>
</dbReference>
<gene>
    <name evidence="4" type="ordered locus">SpyM3_0025</name>
</gene>
<dbReference type="KEGG" id="spg:SpyM3_0025"/>
<evidence type="ECO:0000313" key="4">
    <source>
        <dbReference type="EMBL" id="AAM78632.1"/>
    </source>
</evidence>
<dbReference type="Pfam" id="PF05257">
    <property type="entry name" value="CHAP"/>
    <property type="match status" value="1"/>
</dbReference>
<accession>A0A0H2USV9</accession>
<dbReference type="InterPro" id="IPR003646">
    <property type="entry name" value="SH3-like_bac-type"/>
</dbReference>
<dbReference type="SUPFAM" id="SSF54001">
    <property type="entry name" value="Cysteine proteinases"/>
    <property type="match status" value="1"/>
</dbReference>
<dbReference type="InterPro" id="IPR038765">
    <property type="entry name" value="Papain-like_cys_pep_sf"/>
</dbReference>
<sequence>MKKFHRFLVSGVILLGFNGLVPTMPSTLISQQENLVHAAVLGDNYPSKWKKGNGIDSWNMYIRQCTSFAAFRLSSANGFQLPKGYGNACTWGHIAKNQGYPVNKTPSIGAIAWFDKNAYQSNAAYGHVAWVADIRGDTVTIEEYNYNAGQGPERYHKRQIPKSQVSGYIHFKDLSSQTSHSYPRQLKHISQSSFDPSGTYHFTTRLPVKGQTSIDSPDLAYYEAGQSVYYDKIVTAGGYTWLSYLSFSGNRRYIPIKEPAQSVVQNDNTKPSIKVGDTVTFPGVFRVDQLVNNLIVNKELAGGDPTPLNWIDPTPLDETDNQGKVLGDQILRVGEYFTVTGSYKVLKIDQPSNGIYVQIGSRGTWVNADKANKL</sequence>
<protein>
    <recommendedName>
        <fullName evidence="2">N-acetylmuramoyl-L-alanine amidase</fullName>
        <ecNumber evidence="2">3.5.1.28</ecNumber>
    </recommendedName>
</protein>
<organism evidence="4 5">
    <name type="scientific">Streptococcus pyogenes serotype M3 (strain ATCC BAA-595 / MGAS315)</name>
    <dbReference type="NCBI Taxonomy" id="198466"/>
    <lineage>
        <taxon>Bacteria</taxon>
        <taxon>Bacillati</taxon>
        <taxon>Bacillota</taxon>
        <taxon>Bacilli</taxon>
        <taxon>Lactobacillales</taxon>
        <taxon>Streptococcaceae</taxon>
        <taxon>Streptococcus</taxon>
    </lineage>
</organism>
<dbReference type="HOGENOM" id="CLU_065370_0_0_9"/>
<name>A0A0H2USV9_STRP3</name>
<dbReference type="AlphaFoldDB" id="A0A0H2USV9"/>
<evidence type="ECO:0000256" key="2">
    <source>
        <dbReference type="ARBA" id="ARBA00011901"/>
    </source>
</evidence>
<comment type="catalytic activity">
    <reaction evidence="1">
        <text>Hydrolyzes the link between N-acetylmuramoyl residues and L-amino acid residues in certain cell-wall glycopeptides.</text>
        <dbReference type="EC" id="3.5.1.28"/>
    </reaction>
</comment>
<dbReference type="EMBL" id="AE014074">
    <property type="protein sequence ID" value="AAM78632.1"/>
    <property type="molecule type" value="Genomic_DNA"/>
</dbReference>
<evidence type="ECO:0000256" key="1">
    <source>
        <dbReference type="ARBA" id="ARBA00001561"/>
    </source>
</evidence>
<dbReference type="Gene3D" id="2.30.30.40">
    <property type="entry name" value="SH3 Domains"/>
    <property type="match status" value="1"/>
</dbReference>